<evidence type="ECO:0000256" key="4">
    <source>
        <dbReference type="ARBA" id="ARBA00023054"/>
    </source>
</evidence>
<keyword evidence="5" id="KW-0862">Zinc</keyword>
<dbReference type="GO" id="GO:0003676">
    <property type="term" value="F:nucleic acid binding"/>
    <property type="evidence" value="ECO:0007669"/>
    <property type="project" value="InterPro"/>
</dbReference>
<gene>
    <name evidence="8" type="ORF">EGW08_001841</name>
</gene>
<evidence type="ECO:0000259" key="7">
    <source>
        <dbReference type="PROSITE" id="PS50158"/>
    </source>
</evidence>
<feature type="region of interest" description="Disordered" evidence="6">
    <location>
        <begin position="786"/>
        <end position="920"/>
    </location>
</feature>
<evidence type="ECO:0000256" key="3">
    <source>
        <dbReference type="ARBA" id="ARBA00022737"/>
    </source>
</evidence>
<keyword evidence="2" id="KW-0853">WD repeat</keyword>
<protein>
    <recommendedName>
        <fullName evidence="1">WD repeat and coiled-coil-containing protein</fullName>
    </recommendedName>
</protein>
<dbReference type="SUPFAM" id="SSF50978">
    <property type="entry name" value="WD40 repeat-like"/>
    <property type="match status" value="1"/>
</dbReference>
<comment type="caution">
    <text evidence="8">The sequence shown here is derived from an EMBL/GenBank/DDBJ whole genome shotgun (WGS) entry which is preliminary data.</text>
</comment>
<evidence type="ECO:0000256" key="6">
    <source>
        <dbReference type="SAM" id="MobiDB-lite"/>
    </source>
</evidence>
<keyword evidence="3" id="KW-0677">Repeat</keyword>
<proteinExistence type="predicted"/>
<feature type="compositionally biased region" description="Low complexity" evidence="6">
    <location>
        <begin position="831"/>
        <end position="846"/>
    </location>
</feature>
<name>A0A3S1A4F2_ELYCH</name>
<evidence type="ECO:0000313" key="9">
    <source>
        <dbReference type="Proteomes" id="UP000271974"/>
    </source>
</evidence>
<evidence type="ECO:0000256" key="1">
    <source>
        <dbReference type="ARBA" id="ARBA00015683"/>
    </source>
</evidence>
<keyword evidence="9" id="KW-1185">Reference proteome</keyword>
<keyword evidence="5" id="KW-0863">Zinc-finger</keyword>
<dbReference type="Proteomes" id="UP000271974">
    <property type="component" value="Unassembled WGS sequence"/>
</dbReference>
<dbReference type="GO" id="GO:0019900">
    <property type="term" value="F:kinase binding"/>
    <property type="evidence" value="ECO:0007669"/>
    <property type="project" value="TreeGrafter"/>
</dbReference>
<keyword evidence="5" id="KW-0479">Metal-binding</keyword>
<dbReference type="InterPro" id="IPR028041">
    <property type="entry name" value="WDCP"/>
</dbReference>
<dbReference type="GO" id="GO:0008270">
    <property type="term" value="F:zinc ion binding"/>
    <property type="evidence" value="ECO:0007669"/>
    <property type="project" value="UniProtKB-KW"/>
</dbReference>
<evidence type="ECO:0000256" key="2">
    <source>
        <dbReference type="ARBA" id="ARBA00022574"/>
    </source>
</evidence>
<sequence length="968" mass="103614">MCTDTRCRTPPPSGWDSFTLSVWSGCAIRTKQAKSSGCPNPLGSTAKQSWPPFQVISDTEKTMAKLSVFAISKAPGVFQTTCRRTAVCCRCGKGGHAGKDCKADPSCLNYHGPHAADSKECPKWKEEEAIQRYETQHGATFARAGAAIVVELDPNIKRRTYAKATSVGTKIAQTAPPKGSGRVNFTVKAQGEKSHKTDSPVRKAAESKVKWICRGLRANYPELQRIKSVFNSNDRAATPTAAQRSSEMSRHKQLQILSPENDSCSFLHVTSVHWSSPGTGGASNCAPPESASPGALPCHLCVVHQQNVTVWRVSGALPRLSFKQVRKINVRPVPQGCLWHPSNDILCLLSRHQCSFYFKHDENKASYAFPALESGKISCGCWSPDGTKLILGIGTALLIYRWEDVGQSISDFSAAAWRIPGLEGQLTSISPVLKDSVVVATEMSLETLCRQDLFTVPDIRSSPSADGIIRPDTSASPSEALFNLRRNEQAPGANASSLVLIHLHDSGDPSKLTSVPLKGVVTPDILLYEKSSQCVVVGSNTQRQIHIYAVLDKHLAYCGDVTYTPITPTKSSALLGTILGKIDVVDIADRKLSPMSVCRGQQLEKGQRPKGLCSMPAAAGTNGSALLILVGQKELDESALLMPTTEADFRLSLKYIILKSGAVVLGDGAKKGLPSLVKSESMREAGGPAHQTGVRRERSGSVKNELAGFVRGLSPISQSEHDSPADLELHLSRPELRPTDHTSKMIEELPGGSLPSANSDDIQTDFMKFSSQAPSFNNEKLASAYELRRPQHSSSASGLQRDRHNGEPSPQENRQVEKERTPGLISKSSKETSGSPSVSDQSSPSQADLCGSAEAQEATSSAGERGFPSGRESTVSTPDSGVALNASPGCGQTPSPRPGSTPASPRSDKLGADGGAANVGADAGFASVERQVQTQETSQLRLSLVCEAALDRERWRRMTAHLGDGTAQ</sequence>
<evidence type="ECO:0000313" key="8">
    <source>
        <dbReference type="EMBL" id="RUS90346.1"/>
    </source>
</evidence>
<dbReference type="Pfam" id="PF15390">
    <property type="entry name" value="WDCP"/>
    <property type="match status" value="2"/>
</dbReference>
<dbReference type="OrthoDB" id="6409262at2759"/>
<feature type="domain" description="CCHC-type" evidence="7">
    <location>
        <begin position="88"/>
        <end position="102"/>
    </location>
</feature>
<keyword evidence="4" id="KW-0175">Coiled coil</keyword>
<dbReference type="AlphaFoldDB" id="A0A3S1A4F2"/>
<dbReference type="PANTHER" id="PTHR14897:SF5">
    <property type="entry name" value="WD REPEAT AND COILED-COIL-CONTAINING PROTEIN"/>
    <property type="match status" value="1"/>
</dbReference>
<feature type="region of interest" description="Disordered" evidence="6">
    <location>
        <begin position="678"/>
        <end position="701"/>
    </location>
</feature>
<reference evidence="8 9" key="1">
    <citation type="submission" date="2019-01" db="EMBL/GenBank/DDBJ databases">
        <title>A draft genome assembly of the solar-powered sea slug Elysia chlorotica.</title>
        <authorList>
            <person name="Cai H."/>
            <person name="Li Q."/>
            <person name="Fang X."/>
            <person name="Li J."/>
            <person name="Curtis N.E."/>
            <person name="Altenburger A."/>
            <person name="Shibata T."/>
            <person name="Feng M."/>
            <person name="Maeda T."/>
            <person name="Schwartz J.A."/>
            <person name="Shigenobu S."/>
            <person name="Lundholm N."/>
            <person name="Nishiyama T."/>
            <person name="Yang H."/>
            <person name="Hasebe M."/>
            <person name="Li S."/>
            <person name="Pierce S.K."/>
            <person name="Wang J."/>
        </authorList>
    </citation>
    <scope>NUCLEOTIDE SEQUENCE [LARGE SCALE GENOMIC DNA]</scope>
    <source>
        <strain evidence="8">EC2010</strain>
        <tissue evidence="8">Whole organism of an adult</tissue>
    </source>
</reference>
<organism evidence="8 9">
    <name type="scientific">Elysia chlorotica</name>
    <name type="common">Eastern emerald elysia</name>
    <name type="synonym">Sea slug</name>
    <dbReference type="NCBI Taxonomy" id="188477"/>
    <lineage>
        <taxon>Eukaryota</taxon>
        <taxon>Metazoa</taxon>
        <taxon>Spiralia</taxon>
        <taxon>Lophotrochozoa</taxon>
        <taxon>Mollusca</taxon>
        <taxon>Gastropoda</taxon>
        <taxon>Heterobranchia</taxon>
        <taxon>Euthyneura</taxon>
        <taxon>Panpulmonata</taxon>
        <taxon>Sacoglossa</taxon>
        <taxon>Placobranchoidea</taxon>
        <taxon>Plakobranchidae</taxon>
        <taxon>Elysia</taxon>
    </lineage>
</organism>
<accession>A0A3S1A4F2</accession>
<dbReference type="EMBL" id="RQTK01000034">
    <property type="protein sequence ID" value="RUS90346.1"/>
    <property type="molecule type" value="Genomic_DNA"/>
</dbReference>
<dbReference type="PROSITE" id="PS50158">
    <property type="entry name" value="ZF_CCHC"/>
    <property type="match status" value="1"/>
</dbReference>
<dbReference type="InterPro" id="IPR036322">
    <property type="entry name" value="WD40_repeat_dom_sf"/>
</dbReference>
<dbReference type="InterPro" id="IPR001878">
    <property type="entry name" value="Znf_CCHC"/>
</dbReference>
<dbReference type="STRING" id="188477.A0A3S1A4F2"/>
<dbReference type="PANTHER" id="PTHR14897">
    <property type="entry name" value="WD REPEAT AND COILED-COIL-CONTAINING PROTEIN"/>
    <property type="match status" value="1"/>
</dbReference>
<evidence type="ECO:0000256" key="5">
    <source>
        <dbReference type="PROSITE-ProRule" id="PRU00047"/>
    </source>
</evidence>